<dbReference type="InterPro" id="IPR036320">
    <property type="entry name" value="Glycosyl_Trfase_fam3_N_dom_sf"/>
</dbReference>
<keyword evidence="10" id="KW-0479">Metal-binding</keyword>
<comment type="catalytic activity">
    <reaction evidence="12">
        <text>thymidine + phosphate = 2-deoxy-alpha-D-ribose 1-phosphate + thymine</text>
        <dbReference type="Rhea" id="RHEA:16037"/>
        <dbReference type="ChEBI" id="CHEBI:17748"/>
        <dbReference type="ChEBI" id="CHEBI:17821"/>
        <dbReference type="ChEBI" id="CHEBI:43474"/>
        <dbReference type="ChEBI" id="CHEBI:57259"/>
        <dbReference type="EC" id="2.4.2.2"/>
    </reaction>
</comment>
<dbReference type="Gene3D" id="3.40.1030.10">
    <property type="entry name" value="Nucleoside phosphorylase/phosphoribosyltransferase catalytic domain"/>
    <property type="match status" value="1"/>
</dbReference>
<dbReference type="EC" id="2.4.2.2" evidence="6"/>
<dbReference type="GO" id="GO:0006213">
    <property type="term" value="P:pyrimidine nucleoside metabolic process"/>
    <property type="evidence" value="ECO:0007669"/>
    <property type="project" value="InterPro"/>
</dbReference>
<dbReference type="PANTHER" id="PTHR10515:SF0">
    <property type="entry name" value="THYMIDINE PHOSPHORYLASE"/>
    <property type="match status" value="1"/>
</dbReference>
<dbReference type="SMART" id="SM00941">
    <property type="entry name" value="PYNP_C"/>
    <property type="match status" value="1"/>
</dbReference>
<evidence type="ECO:0000313" key="14">
    <source>
        <dbReference type="EMBL" id="SCZ82027.1"/>
    </source>
</evidence>
<dbReference type="AlphaFoldDB" id="A0A1G5S7D4"/>
<dbReference type="GO" id="GO:0004645">
    <property type="term" value="F:1,4-alpha-oligoglucan phosphorylase activity"/>
    <property type="evidence" value="ECO:0007669"/>
    <property type="project" value="InterPro"/>
</dbReference>
<dbReference type="OrthoDB" id="9763887at2"/>
<dbReference type="FunFam" id="3.40.1030.10:FF:000003">
    <property type="entry name" value="Pyrimidine-nucleoside phosphorylase"/>
    <property type="match status" value="1"/>
</dbReference>
<evidence type="ECO:0000256" key="10">
    <source>
        <dbReference type="ARBA" id="ARBA00022723"/>
    </source>
</evidence>
<dbReference type="InterPro" id="IPR013102">
    <property type="entry name" value="PYNP_C"/>
</dbReference>
<dbReference type="SUPFAM" id="SSF54680">
    <property type="entry name" value="Pyrimidine nucleoside phosphorylase C-terminal domain"/>
    <property type="match status" value="1"/>
</dbReference>
<evidence type="ECO:0000256" key="12">
    <source>
        <dbReference type="ARBA" id="ARBA00048525"/>
    </source>
</evidence>
<dbReference type="PROSITE" id="PS00647">
    <property type="entry name" value="THYMID_PHOSPHORYLASE"/>
    <property type="match status" value="1"/>
</dbReference>
<dbReference type="InterPro" id="IPR000312">
    <property type="entry name" value="Glycosyl_Trfase_fam3"/>
</dbReference>
<evidence type="ECO:0000256" key="3">
    <source>
        <dbReference type="ARBA" id="ARBA00003877"/>
    </source>
</evidence>
<evidence type="ECO:0000256" key="7">
    <source>
        <dbReference type="ARBA" id="ARBA00014680"/>
    </source>
</evidence>
<feature type="domain" description="Pyrimidine nucleoside phosphorylase C-terminal" evidence="13">
    <location>
        <begin position="345"/>
        <end position="419"/>
    </location>
</feature>
<dbReference type="GO" id="GO:0046872">
    <property type="term" value="F:metal ion binding"/>
    <property type="evidence" value="ECO:0007669"/>
    <property type="project" value="UniProtKB-KW"/>
</dbReference>
<dbReference type="Proteomes" id="UP000199208">
    <property type="component" value="Unassembled WGS sequence"/>
</dbReference>
<dbReference type="NCBIfam" id="NF004747">
    <property type="entry name" value="PRK06078.1"/>
    <property type="match status" value="1"/>
</dbReference>
<evidence type="ECO:0000256" key="9">
    <source>
        <dbReference type="ARBA" id="ARBA00022679"/>
    </source>
</evidence>
<evidence type="ECO:0000259" key="13">
    <source>
        <dbReference type="SMART" id="SM00941"/>
    </source>
</evidence>
<evidence type="ECO:0000256" key="2">
    <source>
        <dbReference type="ARBA" id="ARBA00001958"/>
    </source>
</evidence>
<dbReference type="InterPro" id="IPR000053">
    <property type="entry name" value="Thymidine/pyrmidine_PPase"/>
</dbReference>
<evidence type="ECO:0000256" key="6">
    <source>
        <dbReference type="ARBA" id="ARBA00011889"/>
    </source>
</evidence>
<dbReference type="Pfam" id="PF07831">
    <property type="entry name" value="PYNP_C"/>
    <property type="match status" value="1"/>
</dbReference>
<comment type="function">
    <text evidence="3">Catalyzes phosphorolysis of the pyrimidine nucleosides uridine, thymidine and 2'-deoxyuridine with the formation of the corresponding pyrimidine base and ribose-1-phosphate.</text>
</comment>
<dbReference type="SUPFAM" id="SSF47648">
    <property type="entry name" value="Nucleoside phosphorylase/phosphoribosyltransferase N-terminal domain"/>
    <property type="match status" value="1"/>
</dbReference>
<sequence>MRMYDIIHKKRDGGALTKEEIRFFVEGYTKGEIPDYQVSALLMAIFLNKMDRRETVDLTEAVMHSGDTVDLSSINGLKVDKHSTGGVGDKTTILLGPMVAACGVPVAKMSGRGLGHTGGTLDKLESIGGFMVEVSSEDFIRQVNEVGLAVIGQSKNIAPADKKLYGLRDVTATVDDVSLIAASVMSKKLAAGSDAIVLDVKVGSGAFVKTIDGAIELGQIMVDIGDGMGRAVIAVITGMDQPLGYAVGNALEVKEAIATLRGEGPQDLRELCLRLGGMMVYLGGKAKTPEEGSELVLDALRSGAAFEKLKAFVAAQGGDVSQIESPELLPGAKIIEPVLSLKSGHVAHIQSDEVGISATILGAGRETLESVIDHGAGIVLVKKVGDAVKQGEVLAYLHTNSDQRLEEARERLLGAYEIQAEDVPVPKLIHAIVRKDGVVRY</sequence>
<dbReference type="InterPro" id="IPR017459">
    <property type="entry name" value="Glycosyl_Trfase_fam3_N_dom"/>
</dbReference>
<accession>A0A1G5S7D4</accession>
<comment type="subunit">
    <text evidence="5">Homodimer.</text>
</comment>
<evidence type="ECO:0000256" key="1">
    <source>
        <dbReference type="ARBA" id="ARBA00001066"/>
    </source>
</evidence>
<evidence type="ECO:0000256" key="5">
    <source>
        <dbReference type="ARBA" id="ARBA00011738"/>
    </source>
</evidence>
<dbReference type="GO" id="GO:0006206">
    <property type="term" value="P:pyrimidine nucleobase metabolic process"/>
    <property type="evidence" value="ECO:0007669"/>
    <property type="project" value="InterPro"/>
</dbReference>
<comment type="similarity">
    <text evidence="4">Belongs to the thymidine/pyrimidine-nucleoside phosphorylase family.</text>
</comment>
<dbReference type="PIRSF" id="PIRSF000478">
    <property type="entry name" value="TP_PyNP"/>
    <property type="match status" value="1"/>
</dbReference>
<dbReference type="PANTHER" id="PTHR10515">
    <property type="entry name" value="THYMIDINE PHOSPHORYLASE"/>
    <property type="match status" value="1"/>
</dbReference>
<dbReference type="Pfam" id="PF02885">
    <property type="entry name" value="Glycos_trans_3N"/>
    <property type="match status" value="1"/>
</dbReference>
<evidence type="ECO:0000256" key="4">
    <source>
        <dbReference type="ARBA" id="ARBA00006915"/>
    </source>
</evidence>
<dbReference type="Gene3D" id="1.20.970.10">
    <property type="entry name" value="Transferase, Pyrimidine Nucleoside Phosphorylase, Chain C"/>
    <property type="match status" value="1"/>
</dbReference>
<evidence type="ECO:0000256" key="11">
    <source>
        <dbReference type="ARBA" id="ARBA00048453"/>
    </source>
</evidence>
<reference evidence="14 15" key="1">
    <citation type="submission" date="2016-10" db="EMBL/GenBank/DDBJ databases">
        <authorList>
            <person name="de Groot N.N."/>
        </authorList>
    </citation>
    <scope>NUCLEOTIDE SEQUENCE [LARGE SCALE GENOMIC DNA]</scope>
    <source>
        <strain evidence="14 15">DSM 2784</strain>
    </source>
</reference>
<dbReference type="InterPro" id="IPR017872">
    <property type="entry name" value="Pyrmidine_PPase_CS"/>
</dbReference>
<keyword evidence="8" id="KW-0328">Glycosyltransferase</keyword>
<dbReference type="GO" id="GO:0005829">
    <property type="term" value="C:cytosol"/>
    <property type="evidence" value="ECO:0007669"/>
    <property type="project" value="TreeGrafter"/>
</dbReference>
<comment type="catalytic activity">
    <reaction evidence="1">
        <text>2'-deoxyuridine + phosphate = 2-deoxy-alpha-D-ribose 1-phosphate + uracil</text>
        <dbReference type="Rhea" id="RHEA:22824"/>
        <dbReference type="ChEBI" id="CHEBI:16450"/>
        <dbReference type="ChEBI" id="CHEBI:17568"/>
        <dbReference type="ChEBI" id="CHEBI:43474"/>
        <dbReference type="ChEBI" id="CHEBI:57259"/>
        <dbReference type="EC" id="2.4.2.2"/>
    </reaction>
</comment>
<keyword evidence="15" id="KW-1185">Reference proteome</keyword>
<dbReference type="RefSeq" id="WP_092593417.1">
    <property type="nucleotide sequence ID" value="NZ_FMWL01000031.1"/>
</dbReference>
<dbReference type="NCBIfam" id="NF004490">
    <property type="entry name" value="PRK05820.1"/>
    <property type="match status" value="1"/>
</dbReference>
<evidence type="ECO:0000256" key="8">
    <source>
        <dbReference type="ARBA" id="ARBA00022676"/>
    </source>
</evidence>
<comment type="catalytic activity">
    <reaction evidence="11">
        <text>uridine + phosphate = alpha-D-ribose 1-phosphate + uracil</text>
        <dbReference type="Rhea" id="RHEA:24388"/>
        <dbReference type="ChEBI" id="CHEBI:16704"/>
        <dbReference type="ChEBI" id="CHEBI:17568"/>
        <dbReference type="ChEBI" id="CHEBI:43474"/>
        <dbReference type="ChEBI" id="CHEBI:57720"/>
        <dbReference type="EC" id="2.4.2.2"/>
    </reaction>
</comment>
<dbReference type="InterPro" id="IPR035902">
    <property type="entry name" value="Nuc_phospho_transferase"/>
</dbReference>
<dbReference type="Pfam" id="PF00591">
    <property type="entry name" value="Glycos_transf_3"/>
    <property type="match status" value="1"/>
</dbReference>
<dbReference type="GO" id="GO:0009032">
    <property type="term" value="F:thymidine phosphorylase activity"/>
    <property type="evidence" value="ECO:0007669"/>
    <property type="project" value="TreeGrafter"/>
</dbReference>
<dbReference type="InterPro" id="IPR018090">
    <property type="entry name" value="Pyrmidine_PPas_bac/euk"/>
</dbReference>
<dbReference type="SUPFAM" id="SSF52418">
    <property type="entry name" value="Nucleoside phosphorylase/phosphoribosyltransferase catalytic domain"/>
    <property type="match status" value="1"/>
</dbReference>
<proteinExistence type="inferred from homology"/>
<dbReference type="EMBL" id="FMWL01000031">
    <property type="protein sequence ID" value="SCZ82027.1"/>
    <property type="molecule type" value="Genomic_DNA"/>
</dbReference>
<dbReference type="STRING" id="1120920.SAMN03080599_03283"/>
<dbReference type="InterPro" id="IPR036566">
    <property type="entry name" value="PYNP-like_C_sf"/>
</dbReference>
<comment type="cofactor">
    <cofactor evidence="2">
        <name>K(+)</name>
        <dbReference type="ChEBI" id="CHEBI:29103"/>
    </cofactor>
</comment>
<evidence type="ECO:0000313" key="15">
    <source>
        <dbReference type="Proteomes" id="UP000199208"/>
    </source>
</evidence>
<dbReference type="Gene3D" id="3.90.1170.30">
    <property type="entry name" value="Pyrimidine nucleoside phosphorylase-like, C-terminal domain"/>
    <property type="match status" value="1"/>
</dbReference>
<dbReference type="FunFam" id="1.20.970.10:FF:000002">
    <property type="entry name" value="Pyrimidine-nucleoside phosphorylase"/>
    <property type="match status" value="1"/>
</dbReference>
<dbReference type="NCBIfam" id="TIGR02644">
    <property type="entry name" value="Y_phosphoryl"/>
    <property type="match status" value="1"/>
</dbReference>
<organism evidence="14 15">
    <name type="scientific">Acidaminobacter hydrogenoformans DSM 2784</name>
    <dbReference type="NCBI Taxonomy" id="1120920"/>
    <lineage>
        <taxon>Bacteria</taxon>
        <taxon>Bacillati</taxon>
        <taxon>Bacillota</taxon>
        <taxon>Clostridia</taxon>
        <taxon>Peptostreptococcales</taxon>
        <taxon>Acidaminobacteraceae</taxon>
        <taxon>Acidaminobacter</taxon>
    </lineage>
</organism>
<protein>
    <recommendedName>
        <fullName evidence="7">Pyrimidine-nucleoside phosphorylase</fullName>
        <ecNumber evidence="6">2.4.2.2</ecNumber>
    </recommendedName>
</protein>
<keyword evidence="9" id="KW-0808">Transferase</keyword>
<gene>
    <name evidence="14" type="ORF">SAMN03080599_03283</name>
</gene>
<name>A0A1G5S7D4_9FIRM</name>